<dbReference type="AlphaFoldDB" id="A0A0A8Z388"/>
<name>A0A0A8Z388_ARUDO</name>
<organism evidence="1">
    <name type="scientific">Arundo donax</name>
    <name type="common">Giant reed</name>
    <name type="synonym">Donax arundinaceus</name>
    <dbReference type="NCBI Taxonomy" id="35708"/>
    <lineage>
        <taxon>Eukaryota</taxon>
        <taxon>Viridiplantae</taxon>
        <taxon>Streptophyta</taxon>
        <taxon>Embryophyta</taxon>
        <taxon>Tracheophyta</taxon>
        <taxon>Spermatophyta</taxon>
        <taxon>Magnoliopsida</taxon>
        <taxon>Liliopsida</taxon>
        <taxon>Poales</taxon>
        <taxon>Poaceae</taxon>
        <taxon>PACMAD clade</taxon>
        <taxon>Arundinoideae</taxon>
        <taxon>Arundineae</taxon>
        <taxon>Arundo</taxon>
    </lineage>
</organism>
<dbReference type="EMBL" id="GBRH01265772">
    <property type="protein sequence ID" value="JAD32123.1"/>
    <property type="molecule type" value="Transcribed_RNA"/>
</dbReference>
<accession>A0A0A8Z388</accession>
<proteinExistence type="predicted"/>
<reference evidence="1" key="1">
    <citation type="submission" date="2014-09" db="EMBL/GenBank/DDBJ databases">
        <authorList>
            <person name="Magalhaes I.L.F."/>
            <person name="Oliveira U."/>
            <person name="Santos F.R."/>
            <person name="Vidigal T.H.D.A."/>
            <person name="Brescovit A.D."/>
            <person name="Santos A.J."/>
        </authorList>
    </citation>
    <scope>NUCLEOTIDE SEQUENCE</scope>
    <source>
        <tissue evidence="1">Shoot tissue taken approximately 20 cm above the soil surface</tissue>
    </source>
</reference>
<reference evidence="1" key="2">
    <citation type="journal article" date="2015" name="Data Brief">
        <title>Shoot transcriptome of the giant reed, Arundo donax.</title>
        <authorList>
            <person name="Barrero R.A."/>
            <person name="Guerrero F.D."/>
            <person name="Moolhuijzen P."/>
            <person name="Goolsby J.A."/>
            <person name="Tidwell J."/>
            <person name="Bellgard S.E."/>
            <person name="Bellgard M.I."/>
        </authorList>
    </citation>
    <scope>NUCLEOTIDE SEQUENCE</scope>
    <source>
        <tissue evidence="1">Shoot tissue taken approximately 20 cm above the soil surface</tissue>
    </source>
</reference>
<protein>
    <submittedName>
        <fullName evidence="1">Uncharacterized protein</fullName>
    </submittedName>
</protein>
<evidence type="ECO:0000313" key="1">
    <source>
        <dbReference type="EMBL" id="JAD32123.1"/>
    </source>
</evidence>
<sequence length="18" mass="1846">MGCDSASLPSPHFTLGLL</sequence>